<evidence type="ECO:0000259" key="1">
    <source>
        <dbReference type="Pfam" id="PF01541"/>
    </source>
</evidence>
<dbReference type="InterPro" id="IPR000305">
    <property type="entry name" value="GIY-YIG_endonuc"/>
</dbReference>
<evidence type="ECO:0000313" key="3">
    <source>
        <dbReference type="Proteomes" id="UP000176498"/>
    </source>
</evidence>
<gene>
    <name evidence="2" type="ORF">A2Y82_03320</name>
</gene>
<dbReference type="AlphaFoldDB" id="A0A1G1XLJ1"/>
<accession>A0A1G1XLJ1</accession>
<feature type="domain" description="GIY-YIG" evidence="1">
    <location>
        <begin position="24"/>
        <end position="89"/>
    </location>
</feature>
<dbReference type="Proteomes" id="UP000176498">
    <property type="component" value="Unassembled WGS sequence"/>
</dbReference>
<dbReference type="EMBL" id="MHHZ01000023">
    <property type="protein sequence ID" value="OGY40878.1"/>
    <property type="molecule type" value="Genomic_DNA"/>
</dbReference>
<proteinExistence type="predicted"/>
<dbReference type="InterPro" id="IPR035901">
    <property type="entry name" value="GIY-YIG_endonuc_sf"/>
</dbReference>
<sequence length="101" mass="11793">MIISGYTFSEPKQINATDNIERAAVYIVMTHNSQSWYYLYVGQTNDVAKRFDQHEKWSCWQRNQQSEGLFVAISLEPNKDKRLAIETQLRNVLPGLPCNRQ</sequence>
<comment type="caution">
    <text evidence="2">The sequence shown here is derived from an EMBL/GenBank/DDBJ whole genome shotgun (WGS) entry which is preliminary data.</text>
</comment>
<name>A0A1G1XLJ1_9BACT</name>
<organism evidence="2 3">
    <name type="scientific">Candidatus Buchananbacteria bacterium RBG_13_36_9</name>
    <dbReference type="NCBI Taxonomy" id="1797530"/>
    <lineage>
        <taxon>Bacteria</taxon>
        <taxon>Candidatus Buchananiibacteriota</taxon>
    </lineage>
</organism>
<dbReference type="Pfam" id="PF01541">
    <property type="entry name" value="GIY-YIG"/>
    <property type="match status" value="1"/>
</dbReference>
<evidence type="ECO:0000313" key="2">
    <source>
        <dbReference type="EMBL" id="OGY40878.1"/>
    </source>
</evidence>
<reference evidence="2 3" key="1">
    <citation type="journal article" date="2016" name="Nat. Commun.">
        <title>Thousands of microbial genomes shed light on interconnected biogeochemical processes in an aquifer system.</title>
        <authorList>
            <person name="Anantharaman K."/>
            <person name="Brown C.T."/>
            <person name="Hug L.A."/>
            <person name="Sharon I."/>
            <person name="Castelle C.J."/>
            <person name="Probst A.J."/>
            <person name="Thomas B.C."/>
            <person name="Singh A."/>
            <person name="Wilkins M.J."/>
            <person name="Karaoz U."/>
            <person name="Brodie E.L."/>
            <person name="Williams K.H."/>
            <person name="Hubbard S.S."/>
            <person name="Banfield J.F."/>
        </authorList>
    </citation>
    <scope>NUCLEOTIDE SEQUENCE [LARGE SCALE GENOMIC DNA]</scope>
</reference>
<dbReference type="Gene3D" id="3.40.1440.10">
    <property type="entry name" value="GIY-YIG endonuclease"/>
    <property type="match status" value="1"/>
</dbReference>
<protein>
    <recommendedName>
        <fullName evidence="1">GIY-YIG domain-containing protein</fullName>
    </recommendedName>
</protein>